<sequence length="172" mass="19113">MVLSLAFLLAGCDAQEEYSDFRANFVFQQSLSVPQLQAALGGSPGTFCTIRNSGNNYIFECNDVAGTFTYTKTAVDQRLTPIFIAGIIVGTPVLDQQLTAYDLACPNCNRNYITRQLQFSDERTTLFCPRCKCKYSLQTQQGLLVEGNTSAVTLIRYKATYDGMNNLYVHNP</sequence>
<dbReference type="AlphaFoldDB" id="A0A5P8E6I7"/>
<accession>A0A5P8E6I7</accession>
<gene>
    <name evidence="1" type="ORF">C7Y71_005655</name>
</gene>
<evidence type="ECO:0000313" key="1">
    <source>
        <dbReference type="EMBL" id="QFQ12538.1"/>
    </source>
</evidence>
<keyword evidence="2" id="KW-1185">Reference proteome</keyword>
<dbReference type="EMBL" id="CP033459">
    <property type="protein sequence ID" value="QFQ12538.1"/>
    <property type="molecule type" value="Genomic_DNA"/>
</dbReference>
<organism evidence="1 2">
    <name type="scientific">Pseudoprevotella muciniphila</name>
    <dbReference type="NCBI Taxonomy" id="2133944"/>
    <lineage>
        <taxon>Bacteria</taxon>
        <taxon>Pseudomonadati</taxon>
        <taxon>Bacteroidota</taxon>
        <taxon>Bacteroidia</taxon>
        <taxon>Bacteroidales</taxon>
        <taxon>Prevotellaceae</taxon>
        <taxon>Pseudoprevotella</taxon>
    </lineage>
</organism>
<dbReference type="Proteomes" id="UP000249375">
    <property type="component" value="Chromosome"/>
</dbReference>
<protein>
    <submittedName>
        <fullName evidence="1">Uncharacterized protein</fullName>
    </submittedName>
</protein>
<evidence type="ECO:0000313" key="2">
    <source>
        <dbReference type="Proteomes" id="UP000249375"/>
    </source>
</evidence>
<name>A0A5P8E6I7_9BACT</name>
<reference evidence="1 2" key="1">
    <citation type="submission" date="2018-11" db="EMBL/GenBank/DDBJ databases">
        <authorList>
            <person name="Na S.W."/>
            <person name="Baik M."/>
        </authorList>
    </citation>
    <scope>NUCLEOTIDE SEQUENCE [LARGE SCALE GENOMIC DNA]</scope>
    <source>
        <strain evidence="1 2">E39</strain>
    </source>
</reference>
<dbReference type="KEGG" id="alq:C7Y71_005655"/>
<proteinExistence type="predicted"/>